<dbReference type="RefSeq" id="WP_089715518.1">
    <property type="nucleotide sequence ID" value="NZ_FOBC01000025.1"/>
</dbReference>
<reference evidence="3" key="1">
    <citation type="submission" date="2016-10" db="EMBL/GenBank/DDBJ databases">
        <authorList>
            <person name="Varghese N."/>
            <person name="Submissions S."/>
        </authorList>
    </citation>
    <scope>NUCLEOTIDE SEQUENCE [LARGE SCALE GENOMIC DNA]</scope>
    <source>
        <strain evidence="3">CGMCC 1.9150</strain>
    </source>
</reference>
<keyword evidence="3" id="KW-1185">Reference proteome</keyword>
<sequence>MVRFIFYLALLAGLAYGGLYFYYGVEIKRALEHRLDDLGLTAVEVRRIDFPPMAPVTEDAQISAEVSYGGAEASLDIRVIGHPLFSEETRLELDSLQTFRLTIGAGQ</sequence>
<feature type="transmembrane region" description="Helical" evidence="1">
    <location>
        <begin position="6"/>
        <end position="25"/>
    </location>
</feature>
<dbReference type="OrthoDB" id="6168649at2"/>
<accession>A0A1H7VI54</accession>
<keyword evidence="1" id="KW-0812">Transmembrane</keyword>
<gene>
    <name evidence="2" type="ORF">SAMN04488129_12525</name>
</gene>
<proteinExistence type="predicted"/>
<keyword evidence="1" id="KW-0472">Membrane</keyword>
<protein>
    <submittedName>
        <fullName evidence="2">Uncharacterized protein</fullName>
    </submittedName>
</protein>
<dbReference type="STRING" id="650850.SAMN04488129_12525"/>
<organism evidence="2 3">
    <name type="scientific">Halomonas daqiaonensis</name>
    <dbReference type="NCBI Taxonomy" id="650850"/>
    <lineage>
        <taxon>Bacteria</taxon>
        <taxon>Pseudomonadati</taxon>
        <taxon>Pseudomonadota</taxon>
        <taxon>Gammaproteobacteria</taxon>
        <taxon>Oceanospirillales</taxon>
        <taxon>Halomonadaceae</taxon>
        <taxon>Halomonas</taxon>
    </lineage>
</organism>
<evidence type="ECO:0000256" key="1">
    <source>
        <dbReference type="SAM" id="Phobius"/>
    </source>
</evidence>
<dbReference type="Proteomes" id="UP000198807">
    <property type="component" value="Unassembled WGS sequence"/>
</dbReference>
<keyword evidence="1" id="KW-1133">Transmembrane helix</keyword>
<dbReference type="AlphaFoldDB" id="A0A1H7VI54"/>
<name>A0A1H7VI54_9GAMM</name>
<evidence type="ECO:0000313" key="2">
    <source>
        <dbReference type="EMBL" id="SEM08800.1"/>
    </source>
</evidence>
<evidence type="ECO:0000313" key="3">
    <source>
        <dbReference type="Proteomes" id="UP000198807"/>
    </source>
</evidence>
<dbReference type="EMBL" id="FOBC01000025">
    <property type="protein sequence ID" value="SEM08800.1"/>
    <property type="molecule type" value="Genomic_DNA"/>
</dbReference>